<organism evidence="2 3">
    <name type="scientific">Candidula unifasciata</name>
    <dbReference type="NCBI Taxonomy" id="100452"/>
    <lineage>
        <taxon>Eukaryota</taxon>
        <taxon>Metazoa</taxon>
        <taxon>Spiralia</taxon>
        <taxon>Lophotrochozoa</taxon>
        <taxon>Mollusca</taxon>
        <taxon>Gastropoda</taxon>
        <taxon>Heterobranchia</taxon>
        <taxon>Euthyneura</taxon>
        <taxon>Panpulmonata</taxon>
        <taxon>Eupulmonata</taxon>
        <taxon>Stylommatophora</taxon>
        <taxon>Helicina</taxon>
        <taxon>Helicoidea</taxon>
        <taxon>Geomitridae</taxon>
        <taxon>Candidula</taxon>
    </lineage>
</organism>
<feature type="region of interest" description="Disordered" evidence="1">
    <location>
        <begin position="1"/>
        <end position="49"/>
    </location>
</feature>
<dbReference type="InterPro" id="IPR013083">
    <property type="entry name" value="Znf_RING/FYVE/PHD"/>
</dbReference>
<gene>
    <name evidence="2" type="ORF">CUNI_LOCUS12384</name>
</gene>
<evidence type="ECO:0008006" key="4">
    <source>
        <dbReference type="Google" id="ProtNLM"/>
    </source>
</evidence>
<dbReference type="EMBL" id="CAJHNH020002469">
    <property type="protein sequence ID" value="CAG5126826.1"/>
    <property type="molecule type" value="Genomic_DNA"/>
</dbReference>
<proteinExistence type="predicted"/>
<evidence type="ECO:0000256" key="1">
    <source>
        <dbReference type="SAM" id="MobiDB-lite"/>
    </source>
</evidence>
<accession>A0A8S3ZI41</accession>
<feature type="compositionally biased region" description="Acidic residues" evidence="1">
    <location>
        <begin position="18"/>
        <end position="47"/>
    </location>
</feature>
<name>A0A8S3ZI41_9EUPU</name>
<evidence type="ECO:0000313" key="3">
    <source>
        <dbReference type="Proteomes" id="UP000678393"/>
    </source>
</evidence>
<feature type="compositionally biased region" description="Basic residues" evidence="1">
    <location>
        <begin position="1"/>
        <end position="13"/>
    </location>
</feature>
<sequence>RPPKNQGKKKKKRIADSSSEDEDDNKNSDDEEDDLLDSDSDDSESWELPDGVQYYDNECNAKKCLNPEGKQVDWVMCDDCEQWYHVVCVKCPMEVVLNDDAQFHCGC</sequence>
<dbReference type="Proteomes" id="UP000678393">
    <property type="component" value="Unassembled WGS sequence"/>
</dbReference>
<dbReference type="AlphaFoldDB" id="A0A8S3ZI41"/>
<dbReference type="Gene3D" id="3.30.40.10">
    <property type="entry name" value="Zinc/RING finger domain, C3HC4 (zinc finger)"/>
    <property type="match status" value="1"/>
</dbReference>
<reference evidence="2" key="1">
    <citation type="submission" date="2021-04" db="EMBL/GenBank/DDBJ databases">
        <authorList>
            <consortium name="Molecular Ecology Group"/>
        </authorList>
    </citation>
    <scope>NUCLEOTIDE SEQUENCE</scope>
</reference>
<feature type="non-terminal residue" evidence="2">
    <location>
        <position position="1"/>
    </location>
</feature>
<dbReference type="InterPro" id="IPR011011">
    <property type="entry name" value="Znf_FYVE_PHD"/>
</dbReference>
<comment type="caution">
    <text evidence="2">The sequence shown here is derived from an EMBL/GenBank/DDBJ whole genome shotgun (WGS) entry which is preliminary data.</text>
</comment>
<protein>
    <recommendedName>
        <fullName evidence="4">PHD-type domain-containing protein</fullName>
    </recommendedName>
</protein>
<dbReference type="SUPFAM" id="SSF57903">
    <property type="entry name" value="FYVE/PHD zinc finger"/>
    <property type="match status" value="1"/>
</dbReference>
<dbReference type="OrthoDB" id="436852at2759"/>
<evidence type="ECO:0000313" key="2">
    <source>
        <dbReference type="EMBL" id="CAG5126826.1"/>
    </source>
</evidence>
<keyword evidence="3" id="KW-1185">Reference proteome</keyword>